<feature type="compositionally biased region" description="Basic and acidic residues" evidence="1">
    <location>
        <begin position="8"/>
        <end position="17"/>
    </location>
</feature>
<protein>
    <submittedName>
        <fullName evidence="2">Uncharacterized protein</fullName>
    </submittedName>
</protein>
<evidence type="ECO:0000313" key="3">
    <source>
        <dbReference type="Proteomes" id="UP001437256"/>
    </source>
</evidence>
<gene>
    <name evidence="2" type="ORF">AAF712_010502</name>
</gene>
<proteinExistence type="predicted"/>
<reference evidence="2 3" key="1">
    <citation type="submission" date="2024-05" db="EMBL/GenBank/DDBJ databases">
        <title>A draft genome resource for the thread blight pathogen Marasmius tenuissimus strain MS-2.</title>
        <authorList>
            <person name="Yulfo-Soto G.E."/>
            <person name="Baruah I.K."/>
            <person name="Amoako-Attah I."/>
            <person name="Bukari Y."/>
            <person name="Meinhardt L.W."/>
            <person name="Bailey B.A."/>
            <person name="Cohen S.P."/>
        </authorList>
    </citation>
    <scope>NUCLEOTIDE SEQUENCE [LARGE SCALE GENOMIC DNA]</scope>
    <source>
        <strain evidence="2 3">MS-2</strain>
    </source>
</reference>
<name>A0ABR2ZMW5_9AGAR</name>
<sequence length="138" mass="15634">MSTTVTEIKTEVKEGKKPAGIPPCGETPRPDSPDDSDPGPDPPPNDPDDNAISDSFWSTTTNRFSELKERGIKPKHFKGNCDKTDPFCYNFGRYLPFNIAFYPKQSERVDLFLSSIDHPWADTRSLELENDRWDNSIP</sequence>
<comment type="caution">
    <text evidence="2">The sequence shown here is derived from an EMBL/GenBank/DDBJ whole genome shotgun (WGS) entry which is preliminary data.</text>
</comment>
<keyword evidence="3" id="KW-1185">Reference proteome</keyword>
<feature type="region of interest" description="Disordered" evidence="1">
    <location>
        <begin position="1"/>
        <end position="56"/>
    </location>
</feature>
<evidence type="ECO:0000313" key="2">
    <source>
        <dbReference type="EMBL" id="KAL0062665.1"/>
    </source>
</evidence>
<evidence type="ECO:0000256" key="1">
    <source>
        <dbReference type="SAM" id="MobiDB-lite"/>
    </source>
</evidence>
<dbReference type="Proteomes" id="UP001437256">
    <property type="component" value="Unassembled WGS sequence"/>
</dbReference>
<dbReference type="EMBL" id="JBBXMP010000100">
    <property type="protein sequence ID" value="KAL0062665.1"/>
    <property type="molecule type" value="Genomic_DNA"/>
</dbReference>
<accession>A0ABR2ZMW5</accession>
<organism evidence="2 3">
    <name type="scientific">Marasmius tenuissimus</name>
    <dbReference type="NCBI Taxonomy" id="585030"/>
    <lineage>
        <taxon>Eukaryota</taxon>
        <taxon>Fungi</taxon>
        <taxon>Dikarya</taxon>
        <taxon>Basidiomycota</taxon>
        <taxon>Agaricomycotina</taxon>
        <taxon>Agaricomycetes</taxon>
        <taxon>Agaricomycetidae</taxon>
        <taxon>Agaricales</taxon>
        <taxon>Marasmiineae</taxon>
        <taxon>Marasmiaceae</taxon>
        <taxon>Marasmius</taxon>
    </lineage>
</organism>